<protein>
    <recommendedName>
        <fullName evidence="3">Thioredoxin domain-containing protein</fullName>
    </recommendedName>
</protein>
<accession>A0A2P2CKS1</accession>
<keyword evidence="1" id="KW-1133">Transmembrane helix</keyword>
<organism evidence="2">
    <name type="scientific">metagenome</name>
    <dbReference type="NCBI Taxonomy" id="256318"/>
    <lineage>
        <taxon>unclassified sequences</taxon>
        <taxon>metagenomes</taxon>
    </lineage>
</organism>
<feature type="transmembrane region" description="Helical" evidence="1">
    <location>
        <begin position="6"/>
        <end position="27"/>
    </location>
</feature>
<evidence type="ECO:0008006" key="3">
    <source>
        <dbReference type="Google" id="ProtNLM"/>
    </source>
</evidence>
<name>A0A2P2CKS1_9ZZZZ</name>
<evidence type="ECO:0000313" key="2">
    <source>
        <dbReference type="EMBL" id="CUR62557.1"/>
    </source>
</evidence>
<dbReference type="EMBL" id="CZKB01000028">
    <property type="protein sequence ID" value="CUR62557.1"/>
    <property type="molecule type" value="Genomic_DNA"/>
</dbReference>
<evidence type="ECO:0000256" key="1">
    <source>
        <dbReference type="SAM" id="Phobius"/>
    </source>
</evidence>
<keyword evidence="1" id="KW-0812">Transmembrane</keyword>
<keyword evidence="1" id="KW-0472">Membrane</keyword>
<gene>
    <name evidence="2" type="ORF">NOCA180201</name>
</gene>
<reference evidence="2" key="1">
    <citation type="submission" date="2015-08" db="EMBL/GenBank/DDBJ databases">
        <authorList>
            <person name="Babu N.S."/>
            <person name="Beckwith C.J."/>
            <person name="Beseler K.G."/>
            <person name="Brison A."/>
            <person name="Carone J.V."/>
            <person name="Caskin T.P."/>
            <person name="Diamond M."/>
            <person name="Durham M.E."/>
            <person name="Foxe J.M."/>
            <person name="Go M."/>
            <person name="Henderson B.A."/>
            <person name="Jones I.B."/>
            <person name="McGettigan J.A."/>
            <person name="Micheletti S.J."/>
            <person name="Nasrallah M.E."/>
            <person name="Ortiz D."/>
            <person name="Piller C.R."/>
            <person name="Privatt S.R."/>
            <person name="Schneider S.L."/>
            <person name="Sharp S."/>
            <person name="Smith T.C."/>
            <person name="Stanton J.D."/>
            <person name="Ullery H.E."/>
            <person name="Wilson R.J."/>
            <person name="Serrano M.G."/>
            <person name="Buck G."/>
            <person name="Lee V."/>
            <person name="Wang Y."/>
            <person name="Carvalho R."/>
            <person name="Voegtly L."/>
            <person name="Shi R."/>
            <person name="Duckworth R."/>
            <person name="Johnson A."/>
            <person name="Loviza R."/>
            <person name="Walstead R."/>
            <person name="Shah Z."/>
            <person name="Kiflezghi M."/>
            <person name="Wade K."/>
            <person name="Ball S.L."/>
            <person name="Bradley K.W."/>
            <person name="Asai D.J."/>
            <person name="Bowman C.A."/>
            <person name="Russell D.A."/>
            <person name="Pope W.H."/>
            <person name="Jacobs-Sera D."/>
            <person name="Hendrix R.W."/>
            <person name="Hatfull G.F."/>
        </authorList>
    </citation>
    <scope>NUCLEOTIDE SEQUENCE</scope>
</reference>
<dbReference type="AlphaFoldDB" id="A0A2P2CKS1"/>
<sequence length="143" mass="15001">MSTSTGLALFFGATTVFLALAFSGALLQRRSLVRRLERVSGGSIVPEWMWGHPVLLISKGCPACASALSEVRDHYQDSGVLVLASSDEGLGADVLVDPASWMSLFPGYTPCLVTVTPKGQVASQEPVGSPASLKAQLQRAAVL</sequence>
<proteinExistence type="predicted"/>